<keyword evidence="8" id="KW-1185">Reference proteome</keyword>
<evidence type="ECO:0000256" key="6">
    <source>
        <dbReference type="PIRSR" id="PIRSR601019-2"/>
    </source>
</evidence>
<dbReference type="Pfam" id="PF00503">
    <property type="entry name" value="G-alpha"/>
    <property type="match status" value="1"/>
</dbReference>
<dbReference type="Proteomes" id="UP000297245">
    <property type="component" value="Unassembled WGS sequence"/>
</dbReference>
<feature type="binding site" evidence="5">
    <location>
        <begin position="86"/>
        <end position="92"/>
    </location>
    <ligand>
        <name>GTP</name>
        <dbReference type="ChEBI" id="CHEBI:37565"/>
    </ligand>
</feature>
<dbReference type="GO" id="GO:0001664">
    <property type="term" value="F:G protein-coupled receptor binding"/>
    <property type="evidence" value="ECO:0007669"/>
    <property type="project" value="TreeGrafter"/>
</dbReference>
<dbReference type="PANTHER" id="PTHR10218:SF302">
    <property type="entry name" value="GUANINE NUCLEOTIDE-BINDING PROTEIN ALPHA-5 SUBUNIT"/>
    <property type="match status" value="1"/>
</dbReference>
<dbReference type="Gene3D" id="3.40.50.300">
    <property type="entry name" value="P-loop containing nucleotide triphosphate hydrolases"/>
    <property type="match status" value="1"/>
</dbReference>
<dbReference type="GO" id="GO:0005525">
    <property type="term" value="F:GTP binding"/>
    <property type="evidence" value="ECO:0007669"/>
    <property type="project" value="UniProtKB-KW"/>
</dbReference>
<evidence type="ECO:0000256" key="3">
    <source>
        <dbReference type="ARBA" id="ARBA00023134"/>
    </source>
</evidence>
<gene>
    <name evidence="7" type="ORF">K435DRAFT_33421</name>
</gene>
<dbReference type="InterPro" id="IPR011025">
    <property type="entry name" value="GproteinA_insert"/>
</dbReference>
<dbReference type="SUPFAM" id="SSF47895">
    <property type="entry name" value="Transducin (alpha subunit), insertion domain"/>
    <property type="match status" value="1"/>
</dbReference>
<dbReference type="EMBL" id="ML179139">
    <property type="protein sequence ID" value="THU98288.1"/>
    <property type="molecule type" value="Genomic_DNA"/>
</dbReference>
<dbReference type="PRINTS" id="PR00318">
    <property type="entry name" value="GPROTEINA"/>
</dbReference>
<dbReference type="AlphaFoldDB" id="A0A4S8M8U1"/>
<dbReference type="InterPro" id="IPR027417">
    <property type="entry name" value="P-loop_NTPase"/>
</dbReference>
<evidence type="ECO:0000256" key="2">
    <source>
        <dbReference type="ARBA" id="ARBA00022741"/>
    </source>
</evidence>
<dbReference type="FunFam" id="3.40.50.300:FF:000720">
    <property type="entry name" value="Guanine nucleotide-binding protein G(k) subunit alpha"/>
    <property type="match status" value="1"/>
</dbReference>
<dbReference type="GO" id="GO:0031683">
    <property type="term" value="F:G-protein beta/gamma-subunit complex binding"/>
    <property type="evidence" value="ECO:0007669"/>
    <property type="project" value="InterPro"/>
</dbReference>
<dbReference type="GO" id="GO:0046872">
    <property type="term" value="F:metal ion binding"/>
    <property type="evidence" value="ECO:0007669"/>
    <property type="project" value="UniProtKB-KW"/>
</dbReference>
<dbReference type="Gene3D" id="1.10.400.10">
    <property type="entry name" value="GI Alpha 1, domain 2-like"/>
    <property type="match status" value="1"/>
</dbReference>
<accession>A0A4S8M8U1</accession>
<protein>
    <submittedName>
        <fullName evidence="7">Guanine nucleotide binding protein, alpha subunit</fullName>
    </submittedName>
</protein>
<dbReference type="PROSITE" id="PS51882">
    <property type="entry name" value="G_ALPHA"/>
    <property type="match status" value="1"/>
</dbReference>
<evidence type="ECO:0000256" key="1">
    <source>
        <dbReference type="ARBA" id="ARBA00022723"/>
    </source>
</evidence>
<evidence type="ECO:0000256" key="4">
    <source>
        <dbReference type="ARBA" id="ARBA00023224"/>
    </source>
</evidence>
<dbReference type="InterPro" id="IPR001019">
    <property type="entry name" value="Gprotein_alpha_su"/>
</dbReference>
<sequence length="134" mass="15311">MPQLDLTQVSPQNDARRAMILALPLQLEIDVLPRDVTEALRSLWKDPGVKEAVCRSREFQFNDSAVFNAIDRMTAPNYMPTDQGLLHSRVKTTGITETTFKVGKLTYKLFDVGGQRSEQKKWIHCFENVTVMRV</sequence>
<proteinExistence type="predicted"/>
<keyword evidence="6" id="KW-0460">Magnesium</keyword>
<dbReference type="SUPFAM" id="SSF52540">
    <property type="entry name" value="P-loop containing nucleoside triphosphate hydrolases"/>
    <property type="match status" value="1"/>
</dbReference>
<keyword evidence="2 5" id="KW-0547">Nucleotide-binding</keyword>
<keyword evidence="4" id="KW-0807">Transducer</keyword>
<feature type="binding site" evidence="6">
    <location>
        <position position="92"/>
    </location>
    <ligand>
        <name>Mg(2+)</name>
        <dbReference type="ChEBI" id="CHEBI:18420"/>
    </ligand>
</feature>
<dbReference type="GO" id="GO:0003924">
    <property type="term" value="F:GTPase activity"/>
    <property type="evidence" value="ECO:0007669"/>
    <property type="project" value="InterPro"/>
</dbReference>
<keyword evidence="3 5" id="KW-0342">GTP-binding</keyword>
<dbReference type="GO" id="GO:0005737">
    <property type="term" value="C:cytoplasm"/>
    <property type="evidence" value="ECO:0007669"/>
    <property type="project" value="TreeGrafter"/>
</dbReference>
<organism evidence="7 8">
    <name type="scientific">Dendrothele bispora (strain CBS 962.96)</name>
    <dbReference type="NCBI Taxonomy" id="1314807"/>
    <lineage>
        <taxon>Eukaryota</taxon>
        <taxon>Fungi</taxon>
        <taxon>Dikarya</taxon>
        <taxon>Basidiomycota</taxon>
        <taxon>Agaricomycotina</taxon>
        <taxon>Agaricomycetes</taxon>
        <taxon>Agaricomycetidae</taxon>
        <taxon>Agaricales</taxon>
        <taxon>Agaricales incertae sedis</taxon>
        <taxon>Dendrothele</taxon>
    </lineage>
</organism>
<feature type="binding site" evidence="5">
    <location>
        <begin position="63"/>
        <end position="64"/>
    </location>
    <ligand>
        <name>GTP</name>
        <dbReference type="ChEBI" id="CHEBI:37565"/>
    </ligand>
</feature>
<dbReference type="OrthoDB" id="3014941at2759"/>
<evidence type="ECO:0000256" key="5">
    <source>
        <dbReference type="PIRSR" id="PIRSR601019-1"/>
    </source>
</evidence>
<reference evidence="7 8" key="1">
    <citation type="journal article" date="2019" name="Nat. Ecol. Evol.">
        <title>Megaphylogeny resolves global patterns of mushroom evolution.</title>
        <authorList>
            <person name="Varga T."/>
            <person name="Krizsan K."/>
            <person name="Foldi C."/>
            <person name="Dima B."/>
            <person name="Sanchez-Garcia M."/>
            <person name="Sanchez-Ramirez S."/>
            <person name="Szollosi G.J."/>
            <person name="Szarkandi J.G."/>
            <person name="Papp V."/>
            <person name="Albert L."/>
            <person name="Andreopoulos W."/>
            <person name="Angelini C."/>
            <person name="Antonin V."/>
            <person name="Barry K.W."/>
            <person name="Bougher N.L."/>
            <person name="Buchanan P."/>
            <person name="Buyck B."/>
            <person name="Bense V."/>
            <person name="Catcheside P."/>
            <person name="Chovatia M."/>
            <person name="Cooper J."/>
            <person name="Damon W."/>
            <person name="Desjardin D."/>
            <person name="Finy P."/>
            <person name="Geml J."/>
            <person name="Haridas S."/>
            <person name="Hughes K."/>
            <person name="Justo A."/>
            <person name="Karasinski D."/>
            <person name="Kautmanova I."/>
            <person name="Kiss B."/>
            <person name="Kocsube S."/>
            <person name="Kotiranta H."/>
            <person name="LaButti K.M."/>
            <person name="Lechner B.E."/>
            <person name="Liimatainen K."/>
            <person name="Lipzen A."/>
            <person name="Lukacs Z."/>
            <person name="Mihaltcheva S."/>
            <person name="Morgado L.N."/>
            <person name="Niskanen T."/>
            <person name="Noordeloos M.E."/>
            <person name="Ohm R.A."/>
            <person name="Ortiz-Santana B."/>
            <person name="Ovrebo C."/>
            <person name="Racz N."/>
            <person name="Riley R."/>
            <person name="Savchenko A."/>
            <person name="Shiryaev A."/>
            <person name="Soop K."/>
            <person name="Spirin V."/>
            <person name="Szebenyi C."/>
            <person name="Tomsovsky M."/>
            <person name="Tulloss R.E."/>
            <person name="Uehling J."/>
            <person name="Grigoriev I.V."/>
            <person name="Vagvolgyi C."/>
            <person name="Papp T."/>
            <person name="Martin F.M."/>
            <person name="Miettinen O."/>
            <person name="Hibbett D.S."/>
            <person name="Nagy L.G."/>
        </authorList>
    </citation>
    <scope>NUCLEOTIDE SEQUENCE [LARGE SCALE GENOMIC DNA]</scope>
    <source>
        <strain evidence="7 8">CBS 962.96</strain>
    </source>
</reference>
<evidence type="ECO:0000313" key="7">
    <source>
        <dbReference type="EMBL" id="THU98288.1"/>
    </source>
</evidence>
<keyword evidence="1 6" id="KW-0479">Metal-binding</keyword>
<feature type="binding site" evidence="5">
    <location>
        <begin position="111"/>
        <end position="115"/>
    </location>
    <ligand>
        <name>GTP</name>
        <dbReference type="ChEBI" id="CHEBI:37565"/>
    </ligand>
</feature>
<dbReference type="GO" id="GO:0007188">
    <property type="term" value="P:adenylate cyclase-modulating G protein-coupled receptor signaling pathway"/>
    <property type="evidence" value="ECO:0007669"/>
    <property type="project" value="TreeGrafter"/>
</dbReference>
<evidence type="ECO:0000313" key="8">
    <source>
        <dbReference type="Proteomes" id="UP000297245"/>
    </source>
</evidence>
<dbReference type="GO" id="GO:0005834">
    <property type="term" value="C:heterotrimeric G-protein complex"/>
    <property type="evidence" value="ECO:0007669"/>
    <property type="project" value="TreeGrafter"/>
</dbReference>
<dbReference type="SMART" id="SM00275">
    <property type="entry name" value="G_alpha"/>
    <property type="match status" value="1"/>
</dbReference>
<dbReference type="PANTHER" id="PTHR10218">
    <property type="entry name" value="GTP-BINDING PROTEIN ALPHA SUBUNIT"/>
    <property type="match status" value="1"/>
</dbReference>
<name>A0A4S8M8U1_DENBC</name>